<dbReference type="Gene3D" id="2.120.10.80">
    <property type="entry name" value="Kelch-type beta propeller"/>
    <property type="match status" value="1"/>
</dbReference>
<protein>
    <submittedName>
        <fullName evidence="3">Uncharacterized protein</fullName>
    </submittedName>
</protein>
<dbReference type="GeneID" id="83207567"/>
<dbReference type="EMBL" id="JARTCD010000001">
    <property type="protein sequence ID" value="KAJ8663870.1"/>
    <property type="molecule type" value="Genomic_DNA"/>
</dbReference>
<dbReference type="RefSeq" id="XP_058348782.1">
    <property type="nucleotide sequence ID" value="XM_058480259.1"/>
</dbReference>
<name>A0AAD8DJ28_9FUNG</name>
<keyword evidence="2" id="KW-1133">Transmembrane helix</keyword>
<keyword evidence="2" id="KW-0812">Transmembrane</keyword>
<dbReference type="InterPro" id="IPR015915">
    <property type="entry name" value="Kelch-typ_b-propeller"/>
</dbReference>
<reference evidence="3 4" key="1">
    <citation type="submission" date="2023-03" db="EMBL/GenBank/DDBJ databases">
        <title>Genome sequence of Lichtheimia ornata CBS 291.66.</title>
        <authorList>
            <person name="Mohabir J.T."/>
            <person name="Shea T.P."/>
            <person name="Kurbessoian T."/>
            <person name="Berby B."/>
            <person name="Fontaine J."/>
            <person name="Livny J."/>
            <person name="Gnirke A."/>
            <person name="Stajich J.E."/>
            <person name="Cuomo C.A."/>
        </authorList>
    </citation>
    <scope>NUCLEOTIDE SEQUENCE [LARGE SCALE GENOMIC DNA]</scope>
    <source>
        <strain evidence="3">CBS 291.66</strain>
    </source>
</reference>
<evidence type="ECO:0000256" key="1">
    <source>
        <dbReference type="SAM" id="MobiDB-lite"/>
    </source>
</evidence>
<evidence type="ECO:0000313" key="3">
    <source>
        <dbReference type="EMBL" id="KAJ8663870.1"/>
    </source>
</evidence>
<proteinExistence type="predicted"/>
<comment type="caution">
    <text evidence="3">The sequence shown here is derived from an EMBL/GenBank/DDBJ whole genome shotgun (WGS) entry which is preliminary data.</text>
</comment>
<dbReference type="SUPFAM" id="SSF117281">
    <property type="entry name" value="Kelch motif"/>
    <property type="match status" value="1"/>
</dbReference>
<evidence type="ECO:0000256" key="2">
    <source>
        <dbReference type="SAM" id="Phobius"/>
    </source>
</evidence>
<keyword evidence="2" id="KW-0472">Membrane</keyword>
<keyword evidence="4" id="KW-1185">Reference proteome</keyword>
<feature type="compositionally biased region" description="Low complexity" evidence="1">
    <location>
        <begin position="586"/>
        <end position="603"/>
    </location>
</feature>
<dbReference type="AlphaFoldDB" id="A0AAD8DJ28"/>
<sequence>MAQHQVIPGATMNASSLFGLPRFDHCALSFNNTLYIFGGHLNNGTVALQFASSITSQPPIYRPIYTDKAWLWHDIMEGGGCAVTSYGQVIMLPPQKPCAILNLDTLQPTAFTRVTGSPVALDSFGNNSNINSSFIESPPRPRRQMASTMWNDMLVVFGGLVYDNTTIEPTTTRTTTNWTLSQATFVLDARIQSQWIWYEVPIVLGNTPPTGTNAVMVSTQRWILLFSIVPAYSSNQQDTTTSSPTHYNVSVYCFDPYVYMWTGKVVEFISQTDTIKAESMVTTNNSDSVLVVPAYSSNNGSNDVPLSLSRIALLESYGLWRLEMSTSEATGTIHWIPPSRLGPFRPMMGGSVTKVSHDLIVLYGGIPFSHDSFRFWNSSSLSFLDARWWSEIQWHPNRTTPTTSSANDHQGVSNHKLAIILGTVLGFVALVMIIFVCYWCCYRRRRREQPDAAHNHAPRSPMVEDHTTQMPNRHLTVTPDQVATAWATQLKRALSNVGRQSSFTKQRRQSSSLQPSPANVPSSSQSPPPPPPPSSGATPRIHDNDDEVDYERQRQIREASRFNEHFDLMAPTDTNMLDRVSEEEQVGSSNSSSGDPGASTSTTDQRGEQVRTTTTTT</sequence>
<feature type="region of interest" description="Disordered" evidence="1">
    <location>
        <begin position="495"/>
        <end position="617"/>
    </location>
</feature>
<feature type="compositionally biased region" description="Low complexity" evidence="1">
    <location>
        <begin position="509"/>
        <end position="525"/>
    </location>
</feature>
<dbReference type="Proteomes" id="UP001234581">
    <property type="component" value="Unassembled WGS sequence"/>
</dbReference>
<organism evidence="3 4">
    <name type="scientific">Lichtheimia ornata</name>
    <dbReference type="NCBI Taxonomy" id="688661"/>
    <lineage>
        <taxon>Eukaryota</taxon>
        <taxon>Fungi</taxon>
        <taxon>Fungi incertae sedis</taxon>
        <taxon>Mucoromycota</taxon>
        <taxon>Mucoromycotina</taxon>
        <taxon>Mucoromycetes</taxon>
        <taxon>Mucorales</taxon>
        <taxon>Lichtheimiaceae</taxon>
        <taxon>Lichtheimia</taxon>
    </lineage>
</organism>
<gene>
    <name evidence="3" type="ORF">O0I10_000145</name>
</gene>
<accession>A0AAD8DJ28</accession>
<evidence type="ECO:0000313" key="4">
    <source>
        <dbReference type="Proteomes" id="UP001234581"/>
    </source>
</evidence>
<feature type="transmembrane region" description="Helical" evidence="2">
    <location>
        <begin position="417"/>
        <end position="441"/>
    </location>
</feature>
<feature type="compositionally biased region" description="Basic and acidic residues" evidence="1">
    <location>
        <begin position="550"/>
        <end position="567"/>
    </location>
</feature>